<protein>
    <submittedName>
        <fullName evidence="1">Uncharacterized protein</fullName>
    </submittedName>
</protein>
<organism evidence="1 2">
    <name type="scientific">Paenibacillus azoreducens</name>
    <dbReference type="NCBI Taxonomy" id="116718"/>
    <lineage>
        <taxon>Bacteria</taxon>
        <taxon>Bacillati</taxon>
        <taxon>Bacillota</taxon>
        <taxon>Bacilli</taxon>
        <taxon>Bacillales</taxon>
        <taxon>Paenibacillaceae</taxon>
        <taxon>Paenibacillus</taxon>
    </lineage>
</organism>
<accession>A0A919Y8I9</accession>
<dbReference type="InterPro" id="IPR012349">
    <property type="entry name" value="Split_barrel_FMN-bd"/>
</dbReference>
<evidence type="ECO:0000313" key="2">
    <source>
        <dbReference type="Proteomes" id="UP000682811"/>
    </source>
</evidence>
<dbReference type="Gene3D" id="2.30.110.10">
    <property type="entry name" value="Electron Transport, Fmn-binding Protein, Chain A"/>
    <property type="match status" value="1"/>
</dbReference>
<name>A0A919Y8I9_9BACL</name>
<comment type="caution">
    <text evidence="1">The sequence shown here is derived from an EMBL/GenBank/DDBJ whole genome shotgun (WGS) entry which is preliminary data.</text>
</comment>
<dbReference type="Proteomes" id="UP000682811">
    <property type="component" value="Unassembled WGS sequence"/>
</dbReference>
<dbReference type="AlphaFoldDB" id="A0A919Y8I9"/>
<keyword evidence="2" id="KW-1185">Reference proteome</keyword>
<dbReference type="EMBL" id="BORT01000006">
    <property type="protein sequence ID" value="GIO46956.1"/>
    <property type="molecule type" value="Genomic_DNA"/>
</dbReference>
<proteinExistence type="predicted"/>
<reference evidence="1 2" key="1">
    <citation type="submission" date="2021-03" db="EMBL/GenBank/DDBJ databases">
        <title>Antimicrobial resistance genes in bacteria isolated from Japanese honey, and their potential for conferring macrolide and lincosamide resistance in the American foulbrood pathogen Paenibacillus larvae.</title>
        <authorList>
            <person name="Okamoto M."/>
            <person name="Kumagai M."/>
            <person name="Kanamori H."/>
            <person name="Takamatsu D."/>
        </authorList>
    </citation>
    <scope>NUCLEOTIDE SEQUENCE [LARGE SCALE GENOMIC DNA]</scope>
    <source>
        <strain evidence="1 2">J34TS1</strain>
    </source>
</reference>
<dbReference type="SUPFAM" id="SSF50475">
    <property type="entry name" value="FMN-binding split barrel"/>
    <property type="match status" value="1"/>
</dbReference>
<evidence type="ECO:0000313" key="1">
    <source>
        <dbReference type="EMBL" id="GIO46956.1"/>
    </source>
</evidence>
<gene>
    <name evidence="1" type="ORF">J34TS1_17210</name>
</gene>
<sequence>MLIGEMNVCLDRESKEMLWAEDDEKYYPLGVNDPDYCVFEFTAKTCNHYFNLEKHIFKIKELSSDAISTM</sequence>